<comment type="subcellular location">
    <subcellularLocation>
        <location evidence="1">Nucleus</location>
    </subcellularLocation>
</comment>
<dbReference type="OMA" id="DFINSCR"/>
<dbReference type="EnsemblMetazoa" id="XM_038190271.1">
    <property type="protein sequence ID" value="XP_038046199.1"/>
    <property type="gene ID" value="LOC119720557"/>
</dbReference>
<evidence type="ECO:0000256" key="6">
    <source>
        <dbReference type="ARBA" id="ARBA00023054"/>
    </source>
</evidence>
<evidence type="ECO:0000256" key="1">
    <source>
        <dbReference type="ARBA" id="ARBA00004123"/>
    </source>
</evidence>
<keyword evidence="9" id="KW-0539">Nucleus</keyword>
<dbReference type="Pfam" id="PF10376">
    <property type="entry name" value="Mei5"/>
    <property type="match status" value="1"/>
</dbReference>
<evidence type="ECO:0000256" key="7">
    <source>
        <dbReference type="ARBA" id="ARBA00023163"/>
    </source>
</evidence>
<evidence type="ECO:0000256" key="5">
    <source>
        <dbReference type="ARBA" id="ARBA00023015"/>
    </source>
</evidence>
<dbReference type="EnsemblMetazoa" id="XM_038190268.1">
    <property type="protein sequence ID" value="XP_038046196.1"/>
    <property type="gene ID" value="LOC119720557"/>
</dbReference>
<comment type="similarity">
    <text evidence="2">Belongs to the SFR1/MEI5 family.</text>
</comment>
<dbReference type="GeneID" id="119720557"/>
<evidence type="ECO:0000313" key="13">
    <source>
        <dbReference type="Proteomes" id="UP000887568"/>
    </source>
</evidence>
<evidence type="ECO:0000256" key="9">
    <source>
        <dbReference type="ARBA" id="ARBA00023242"/>
    </source>
</evidence>
<dbReference type="RefSeq" id="XP_038046197.1">
    <property type="nucleotide sequence ID" value="XM_038190269.1"/>
</dbReference>
<dbReference type="PANTHER" id="PTHR28643:SF1">
    <property type="entry name" value="SWI5-DEPENDENT RECOMBINATION DNA REPAIR PROTEIN 1 HOMOLOG"/>
    <property type="match status" value="1"/>
</dbReference>
<accession>A0A913Z305</accession>
<protein>
    <recommendedName>
        <fullName evidence="3">Swi5-dependent recombination DNA repair protein 1 homolog</fullName>
    </recommendedName>
    <alternativeName>
        <fullName evidence="10">Meiosis protein 5 homolog</fullName>
    </alternativeName>
</protein>
<sequence>MDIAALKLRREELLRQVAADMERLRKLKMVKMYRTKNDLSELQDLIDKWRTACQTALEELHHMTSEPRPPMGKLISDWKVNPELVQFDVETDSFL</sequence>
<organism evidence="12 13">
    <name type="scientific">Patiria miniata</name>
    <name type="common">Bat star</name>
    <name type="synonym">Asterina miniata</name>
    <dbReference type="NCBI Taxonomy" id="46514"/>
    <lineage>
        <taxon>Eukaryota</taxon>
        <taxon>Metazoa</taxon>
        <taxon>Echinodermata</taxon>
        <taxon>Eleutherozoa</taxon>
        <taxon>Asterozoa</taxon>
        <taxon>Asteroidea</taxon>
        <taxon>Valvatacea</taxon>
        <taxon>Valvatida</taxon>
        <taxon>Asterinidae</taxon>
        <taxon>Patiria</taxon>
    </lineage>
</organism>
<evidence type="ECO:0000256" key="2">
    <source>
        <dbReference type="ARBA" id="ARBA00008729"/>
    </source>
</evidence>
<dbReference type="PANTHER" id="PTHR28643">
    <property type="entry name" value="SWI5-DEPENDENT RECOMBINATION DNA REPAIR PROTEIN 1 HOMOLOG"/>
    <property type="match status" value="1"/>
</dbReference>
<dbReference type="GO" id="GO:0003713">
    <property type="term" value="F:transcription coactivator activity"/>
    <property type="evidence" value="ECO:0007669"/>
    <property type="project" value="InterPro"/>
</dbReference>
<dbReference type="RefSeq" id="XP_038046199.1">
    <property type="nucleotide sequence ID" value="XM_038190271.1"/>
</dbReference>
<evidence type="ECO:0000256" key="11">
    <source>
        <dbReference type="SAM" id="Coils"/>
    </source>
</evidence>
<evidence type="ECO:0000256" key="4">
    <source>
        <dbReference type="ARBA" id="ARBA00022763"/>
    </source>
</evidence>
<dbReference type="OrthoDB" id="10051617at2759"/>
<dbReference type="EnsemblMetazoa" id="XM_038190270.1">
    <property type="protein sequence ID" value="XP_038046198.1"/>
    <property type="gene ID" value="LOC119720557"/>
</dbReference>
<keyword evidence="6 11" id="KW-0175">Coiled coil</keyword>
<dbReference type="EnsemblMetazoa" id="XM_038190269.1">
    <property type="protein sequence ID" value="XP_038046197.1"/>
    <property type="gene ID" value="LOC119720557"/>
</dbReference>
<keyword evidence="7" id="KW-0804">Transcription</keyword>
<keyword evidence="8" id="KW-0234">DNA repair</keyword>
<dbReference type="GO" id="GO:0000724">
    <property type="term" value="P:double-strand break repair via homologous recombination"/>
    <property type="evidence" value="ECO:0007669"/>
    <property type="project" value="InterPro"/>
</dbReference>
<evidence type="ECO:0000313" key="12">
    <source>
        <dbReference type="EnsemblMetazoa" id="XP_038046199.1"/>
    </source>
</evidence>
<keyword evidence="13" id="KW-1185">Reference proteome</keyword>
<dbReference type="Gene3D" id="6.10.140.1020">
    <property type="match status" value="1"/>
</dbReference>
<dbReference type="InterPro" id="IPR042429">
    <property type="entry name" value="SFR1"/>
</dbReference>
<dbReference type="InterPro" id="IPR018468">
    <property type="entry name" value="SFR1/Mei5"/>
</dbReference>
<keyword evidence="4" id="KW-0227">DNA damage</keyword>
<dbReference type="Proteomes" id="UP000887568">
    <property type="component" value="Unplaced"/>
</dbReference>
<reference evidence="12" key="1">
    <citation type="submission" date="2022-11" db="UniProtKB">
        <authorList>
            <consortium name="EnsemblMetazoa"/>
        </authorList>
    </citation>
    <scope>IDENTIFICATION</scope>
</reference>
<evidence type="ECO:0000256" key="3">
    <source>
        <dbReference type="ARBA" id="ARBA00014688"/>
    </source>
</evidence>
<feature type="coiled-coil region" evidence="11">
    <location>
        <begin position="3"/>
        <end position="59"/>
    </location>
</feature>
<evidence type="ECO:0000256" key="8">
    <source>
        <dbReference type="ARBA" id="ARBA00023204"/>
    </source>
</evidence>
<dbReference type="RefSeq" id="XP_038046198.1">
    <property type="nucleotide sequence ID" value="XM_038190270.1"/>
</dbReference>
<dbReference type="GO" id="GO:0032798">
    <property type="term" value="C:Swi5-Sfr1 complex"/>
    <property type="evidence" value="ECO:0007669"/>
    <property type="project" value="InterPro"/>
</dbReference>
<name>A0A913Z305_PATMI</name>
<dbReference type="AlphaFoldDB" id="A0A913Z305"/>
<proteinExistence type="inferred from homology"/>
<dbReference type="RefSeq" id="XP_038046196.1">
    <property type="nucleotide sequence ID" value="XM_038190268.1"/>
</dbReference>
<evidence type="ECO:0000256" key="10">
    <source>
        <dbReference type="ARBA" id="ARBA00033234"/>
    </source>
</evidence>
<keyword evidence="5" id="KW-0805">Transcription regulation</keyword>